<dbReference type="AlphaFoldDB" id="A0A5B8U7J8"/>
<dbReference type="Proteomes" id="UP000321805">
    <property type="component" value="Chromosome"/>
</dbReference>
<gene>
    <name evidence="3" type="ORF">FSW04_14435</name>
</gene>
<sequence>MTLEIVAIGITVLAHLVGAGVLIWTLVDGENIDWRALWPRDDDGGGGGGPEGPTTPDPGDGGVRVGGPLLPDAAPSAVRLRKPGRIGDGYPRPGRRPEHAPTRPGVPARPAGPPPGD</sequence>
<dbReference type="EMBL" id="CP042430">
    <property type="protein sequence ID" value="QEC48652.1"/>
    <property type="molecule type" value="Genomic_DNA"/>
</dbReference>
<keyword evidence="2" id="KW-0472">Membrane</keyword>
<keyword evidence="2" id="KW-1133">Transmembrane helix</keyword>
<protein>
    <submittedName>
        <fullName evidence="3">Uncharacterized protein</fullName>
    </submittedName>
</protein>
<keyword evidence="2" id="KW-0812">Transmembrane</keyword>
<organism evidence="3 4">
    <name type="scientific">Baekduia soli</name>
    <dbReference type="NCBI Taxonomy" id="496014"/>
    <lineage>
        <taxon>Bacteria</taxon>
        <taxon>Bacillati</taxon>
        <taxon>Actinomycetota</taxon>
        <taxon>Thermoleophilia</taxon>
        <taxon>Solirubrobacterales</taxon>
        <taxon>Baekduiaceae</taxon>
        <taxon>Baekduia</taxon>
    </lineage>
</organism>
<reference evidence="3 4" key="1">
    <citation type="journal article" date="2018" name="J. Microbiol.">
        <title>Baekduia soli gen. nov., sp. nov., a novel bacterium isolated from the soil of Baekdu Mountain and proposal of a novel family name, Baekduiaceae fam. nov.</title>
        <authorList>
            <person name="An D.S."/>
            <person name="Siddiqi M.Z."/>
            <person name="Kim K.H."/>
            <person name="Yu H.S."/>
            <person name="Im W.T."/>
        </authorList>
    </citation>
    <scope>NUCLEOTIDE SEQUENCE [LARGE SCALE GENOMIC DNA]</scope>
    <source>
        <strain evidence="3 4">BR7-21</strain>
    </source>
</reference>
<feature type="transmembrane region" description="Helical" evidence="2">
    <location>
        <begin position="6"/>
        <end position="27"/>
    </location>
</feature>
<dbReference type="OrthoDB" id="10001166at2"/>
<dbReference type="KEGG" id="bsol:FSW04_14435"/>
<evidence type="ECO:0000313" key="3">
    <source>
        <dbReference type="EMBL" id="QEC48652.1"/>
    </source>
</evidence>
<proteinExistence type="predicted"/>
<dbReference type="RefSeq" id="WP_146920431.1">
    <property type="nucleotide sequence ID" value="NZ_CP042430.1"/>
</dbReference>
<keyword evidence="4" id="KW-1185">Reference proteome</keyword>
<evidence type="ECO:0000313" key="4">
    <source>
        <dbReference type="Proteomes" id="UP000321805"/>
    </source>
</evidence>
<name>A0A5B8U7J8_9ACTN</name>
<evidence type="ECO:0000256" key="1">
    <source>
        <dbReference type="SAM" id="MobiDB-lite"/>
    </source>
</evidence>
<accession>A0A5B8U7J8</accession>
<feature type="region of interest" description="Disordered" evidence="1">
    <location>
        <begin position="38"/>
        <end position="117"/>
    </location>
</feature>
<evidence type="ECO:0000256" key="2">
    <source>
        <dbReference type="SAM" id="Phobius"/>
    </source>
</evidence>